<dbReference type="InterPro" id="IPR009000">
    <property type="entry name" value="Transl_B-barrel_sf"/>
</dbReference>
<dbReference type="Gene3D" id="2.40.30.10">
    <property type="entry name" value="Translation factors"/>
    <property type="match status" value="1"/>
</dbReference>
<dbReference type="Proteomes" id="UP000229559">
    <property type="component" value="Unassembled WGS sequence"/>
</dbReference>
<gene>
    <name evidence="9" type="primary">rplC</name>
    <name evidence="9" type="ORF">COT04_01855</name>
</gene>
<dbReference type="Pfam" id="PF00297">
    <property type="entry name" value="Ribosomal_L3"/>
    <property type="match status" value="1"/>
</dbReference>
<keyword evidence="3" id="KW-0694">RNA-binding</keyword>
<keyword evidence="5" id="KW-0687">Ribonucleoprotein</keyword>
<evidence type="ECO:0000256" key="4">
    <source>
        <dbReference type="ARBA" id="ARBA00022980"/>
    </source>
</evidence>
<keyword evidence="2" id="KW-0699">rRNA-binding</keyword>
<dbReference type="GO" id="GO:0003735">
    <property type="term" value="F:structural constituent of ribosome"/>
    <property type="evidence" value="ECO:0007669"/>
    <property type="project" value="InterPro"/>
</dbReference>
<sequence length="203" mass="22433">MAKRLSRRKMVGEVNGLKLKTVQKFTQDGHRIPVTGVKVDSVEGFQPGDLLKVTGWAKGKGFTGVVKRWGFKGGPKTHGQSDRQRSPGSIGQTTTPGRVYKGKKMPGRSGGQRVTLSGLVLMEINEKEKLFLISGLLPGPSSGNLIVKKSGEFKKFVPLMKLGETEIKETEEEKAERLRKEKEAEEKLKEAQEVKEEKENAES</sequence>
<evidence type="ECO:0000256" key="5">
    <source>
        <dbReference type="ARBA" id="ARBA00023274"/>
    </source>
</evidence>
<evidence type="ECO:0000256" key="6">
    <source>
        <dbReference type="ARBA" id="ARBA00035243"/>
    </source>
</evidence>
<dbReference type="GO" id="GO:0006412">
    <property type="term" value="P:translation"/>
    <property type="evidence" value="ECO:0007669"/>
    <property type="project" value="InterPro"/>
</dbReference>
<dbReference type="EMBL" id="PEXA01000051">
    <property type="protein sequence ID" value="PIU33132.1"/>
    <property type="molecule type" value="Genomic_DNA"/>
</dbReference>
<dbReference type="GO" id="GO:0019843">
    <property type="term" value="F:rRNA binding"/>
    <property type="evidence" value="ECO:0007669"/>
    <property type="project" value="UniProtKB-KW"/>
</dbReference>
<dbReference type="FunFam" id="2.40.30.10:FF:000004">
    <property type="entry name" value="50S ribosomal protein L3"/>
    <property type="match status" value="1"/>
</dbReference>
<dbReference type="GO" id="GO:0022625">
    <property type="term" value="C:cytosolic large ribosomal subunit"/>
    <property type="evidence" value="ECO:0007669"/>
    <property type="project" value="TreeGrafter"/>
</dbReference>
<reference evidence="10" key="1">
    <citation type="submission" date="2017-09" db="EMBL/GenBank/DDBJ databases">
        <title>Depth-based differentiation of microbial function through sediment-hosted aquifers and enrichment of novel symbionts in the deep terrestrial subsurface.</title>
        <authorList>
            <person name="Probst A.J."/>
            <person name="Ladd B."/>
            <person name="Jarett J.K."/>
            <person name="Geller-Mcgrath D.E."/>
            <person name="Sieber C.M.K."/>
            <person name="Emerson J.B."/>
            <person name="Anantharaman K."/>
            <person name="Thomas B.C."/>
            <person name="Malmstrom R."/>
            <person name="Stieglmeier M."/>
            <person name="Klingl A."/>
            <person name="Woyke T."/>
            <person name="Ryan C.M."/>
            <person name="Banfield J.F."/>
        </authorList>
    </citation>
    <scope>NUCLEOTIDE SEQUENCE [LARGE SCALE GENOMIC DNA]</scope>
</reference>
<dbReference type="InterPro" id="IPR019927">
    <property type="entry name" value="Ribosomal_uL3_bac/org-type"/>
</dbReference>
<comment type="caution">
    <text evidence="9">The sequence shown here is derived from an EMBL/GenBank/DDBJ whole genome shotgun (WGS) entry which is preliminary data.</text>
</comment>
<evidence type="ECO:0000313" key="10">
    <source>
        <dbReference type="Proteomes" id="UP000229559"/>
    </source>
</evidence>
<evidence type="ECO:0000256" key="8">
    <source>
        <dbReference type="SAM" id="MobiDB-lite"/>
    </source>
</evidence>
<comment type="similarity">
    <text evidence="1">Belongs to the universal ribosomal protein uL3 family.</text>
</comment>
<evidence type="ECO:0000256" key="2">
    <source>
        <dbReference type="ARBA" id="ARBA00022730"/>
    </source>
</evidence>
<evidence type="ECO:0000256" key="3">
    <source>
        <dbReference type="ARBA" id="ARBA00022884"/>
    </source>
</evidence>
<protein>
    <recommendedName>
        <fullName evidence="6">Large ribosomal subunit protein uL3</fullName>
    </recommendedName>
    <alternativeName>
        <fullName evidence="7">50S ribosomal protein L3</fullName>
    </alternativeName>
</protein>
<feature type="compositionally biased region" description="Polar residues" evidence="8">
    <location>
        <begin position="86"/>
        <end position="96"/>
    </location>
</feature>
<feature type="region of interest" description="Disordered" evidence="8">
    <location>
        <begin position="70"/>
        <end position="111"/>
    </location>
</feature>
<dbReference type="PANTHER" id="PTHR11229">
    <property type="entry name" value="50S RIBOSOMAL PROTEIN L3"/>
    <property type="match status" value="1"/>
</dbReference>
<organism evidence="9 10">
    <name type="scientific">Candidatus Shapirobacteria bacterium CG07_land_8_20_14_0_80_39_12</name>
    <dbReference type="NCBI Taxonomy" id="1974480"/>
    <lineage>
        <taxon>Bacteria</taxon>
        <taxon>Candidatus Shapironibacteriota</taxon>
    </lineage>
</organism>
<dbReference type="InterPro" id="IPR000597">
    <property type="entry name" value="Ribosomal_uL3"/>
</dbReference>
<dbReference type="PANTHER" id="PTHR11229:SF16">
    <property type="entry name" value="LARGE RIBOSOMAL SUBUNIT PROTEIN UL3C"/>
    <property type="match status" value="1"/>
</dbReference>
<accession>A0A2M6YPT9</accession>
<evidence type="ECO:0000313" key="9">
    <source>
        <dbReference type="EMBL" id="PIU33132.1"/>
    </source>
</evidence>
<dbReference type="AlphaFoldDB" id="A0A2M6YPT9"/>
<evidence type="ECO:0000256" key="7">
    <source>
        <dbReference type="ARBA" id="ARBA00035457"/>
    </source>
</evidence>
<dbReference type="SUPFAM" id="SSF50447">
    <property type="entry name" value="Translation proteins"/>
    <property type="match status" value="1"/>
</dbReference>
<feature type="compositionally biased region" description="Basic and acidic residues" evidence="8">
    <location>
        <begin position="174"/>
        <end position="203"/>
    </location>
</feature>
<evidence type="ECO:0000256" key="1">
    <source>
        <dbReference type="ARBA" id="ARBA00006540"/>
    </source>
</evidence>
<name>A0A2M6YPT9_9BACT</name>
<proteinExistence type="inferred from homology"/>
<feature type="region of interest" description="Disordered" evidence="8">
    <location>
        <begin position="170"/>
        <end position="203"/>
    </location>
</feature>
<keyword evidence="4 9" id="KW-0689">Ribosomal protein</keyword>